<proteinExistence type="predicted"/>
<sequence length="60" mass="7180">MNWFITYLKSGNIFGLCYVYAYDIIFLFMTISVCVHTMIFNFEIEGYFAYIYVCVFDNIV</sequence>
<dbReference type="EMBL" id="KN450851">
    <property type="protein sequence ID" value="KHG29630.1"/>
    <property type="molecule type" value="Genomic_DNA"/>
</dbReference>
<reference evidence="3" key="1">
    <citation type="submission" date="2014-09" db="EMBL/GenBank/DDBJ databases">
        <authorList>
            <person name="Mudge J."/>
            <person name="Ramaraj T."/>
            <person name="Lindquist I.E."/>
            <person name="Bharti A.K."/>
            <person name="Sundararajan A."/>
            <person name="Cameron C.T."/>
            <person name="Woodward J.E."/>
            <person name="May G.D."/>
            <person name="Brubaker C."/>
            <person name="Broadhvest J."/>
            <person name="Wilkins T.A."/>
        </authorList>
    </citation>
    <scope>NUCLEOTIDE SEQUENCE</scope>
    <source>
        <strain evidence="3">cv. AKA8401</strain>
    </source>
</reference>
<accession>A0A0B0PX76</accession>
<name>A0A0B0PX76_GOSAR</name>
<dbReference type="Proteomes" id="UP000032142">
    <property type="component" value="Unassembled WGS sequence"/>
</dbReference>
<evidence type="ECO:0000256" key="1">
    <source>
        <dbReference type="SAM" id="Phobius"/>
    </source>
</evidence>
<gene>
    <name evidence="2" type="ORF">F383_36167</name>
</gene>
<organism evidence="2 3">
    <name type="scientific">Gossypium arboreum</name>
    <name type="common">Tree cotton</name>
    <name type="synonym">Gossypium nanking</name>
    <dbReference type="NCBI Taxonomy" id="29729"/>
    <lineage>
        <taxon>Eukaryota</taxon>
        <taxon>Viridiplantae</taxon>
        <taxon>Streptophyta</taxon>
        <taxon>Embryophyta</taxon>
        <taxon>Tracheophyta</taxon>
        <taxon>Spermatophyta</taxon>
        <taxon>Magnoliopsida</taxon>
        <taxon>eudicotyledons</taxon>
        <taxon>Gunneridae</taxon>
        <taxon>Pentapetalae</taxon>
        <taxon>rosids</taxon>
        <taxon>malvids</taxon>
        <taxon>Malvales</taxon>
        <taxon>Malvaceae</taxon>
        <taxon>Malvoideae</taxon>
        <taxon>Gossypium</taxon>
    </lineage>
</organism>
<feature type="transmembrane region" description="Helical" evidence="1">
    <location>
        <begin position="20"/>
        <end position="42"/>
    </location>
</feature>
<evidence type="ECO:0000313" key="2">
    <source>
        <dbReference type="EMBL" id="KHG29630.1"/>
    </source>
</evidence>
<keyword evidence="1" id="KW-1133">Transmembrane helix</keyword>
<keyword evidence="3" id="KW-1185">Reference proteome</keyword>
<keyword evidence="1" id="KW-0472">Membrane</keyword>
<keyword evidence="1" id="KW-0812">Transmembrane</keyword>
<evidence type="ECO:0000313" key="3">
    <source>
        <dbReference type="Proteomes" id="UP000032142"/>
    </source>
</evidence>
<dbReference type="AlphaFoldDB" id="A0A0B0PX76"/>
<protein>
    <submittedName>
        <fullName evidence="2">Transcription factor PDR8</fullName>
    </submittedName>
</protein>